<dbReference type="Gene3D" id="3.40.50.300">
    <property type="entry name" value="P-loop containing nucleotide triphosphate hydrolases"/>
    <property type="match status" value="1"/>
</dbReference>
<keyword evidence="1" id="KW-0547">Nucleotide-binding</keyword>
<dbReference type="OrthoDB" id="9804819at2"/>
<reference evidence="4" key="1">
    <citation type="thesis" date="2015" institute="Rutgers" country="The State University of New Jersey, 14 College Farm Rd., New Brunswick, NJ, USA">
        <title>Ammonia toxicity in bacteria and its implications for treatment of and resource recovery from highly nitrogenous organic wastes.</title>
        <authorList>
            <person name="Luther A.K."/>
        </authorList>
    </citation>
    <scope>NUCLEOTIDE SEQUENCE</scope>
    <source>
        <strain evidence="4">RT-10B</strain>
    </source>
</reference>
<gene>
    <name evidence="4" type="ORF">UF10_02235</name>
</gene>
<dbReference type="RefSeq" id="WP_106776205.1">
    <property type="nucleotide sequence ID" value="NZ_JYGE01000003.1"/>
</dbReference>
<dbReference type="CDD" id="cd03230">
    <property type="entry name" value="ABC_DR_subfamily_A"/>
    <property type="match status" value="1"/>
</dbReference>
<keyword evidence="5" id="KW-1185">Reference proteome</keyword>
<proteinExistence type="predicted"/>
<dbReference type="PANTHER" id="PTHR43158">
    <property type="entry name" value="SKFA PEPTIDE EXPORT ATP-BINDING PROTEIN SKFE"/>
    <property type="match status" value="1"/>
</dbReference>
<organism evidence="4 5">
    <name type="scientific">Peptostreptococcus russellii</name>
    <dbReference type="NCBI Taxonomy" id="215200"/>
    <lineage>
        <taxon>Bacteria</taxon>
        <taxon>Bacillati</taxon>
        <taxon>Bacillota</taxon>
        <taxon>Clostridia</taxon>
        <taxon>Peptostreptococcales</taxon>
        <taxon>Peptostreptococcaceae</taxon>
        <taxon>Peptostreptococcus</taxon>
    </lineage>
</organism>
<keyword evidence="2" id="KW-0067">ATP-binding</keyword>
<dbReference type="Proteomes" id="UP000241434">
    <property type="component" value="Unassembled WGS sequence"/>
</dbReference>
<dbReference type="SUPFAM" id="SSF52540">
    <property type="entry name" value="P-loop containing nucleoside triphosphate hydrolases"/>
    <property type="match status" value="1"/>
</dbReference>
<dbReference type="InterPro" id="IPR003439">
    <property type="entry name" value="ABC_transporter-like_ATP-bd"/>
</dbReference>
<evidence type="ECO:0000256" key="2">
    <source>
        <dbReference type="ARBA" id="ARBA00022840"/>
    </source>
</evidence>
<dbReference type="InterPro" id="IPR027417">
    <property type="entry name" value="P-loop_NTPase"/>
</dbReference>
<evidence type="ECO:0000313" key="5">
    <source>
        <dbReference type="Proteomes" id="UP000241434"/>
    </source>
</evidence>
<name>A0A2P7Q0I3_9FIRM</name>
<feature type="domain" description="ABC transporter" evidence="3">
    <location>
        <begin position="5"/>
        <end position="227"/>
    </location>
</feature>
<comment type="caution">
    <text evidence="4">The sequence shown here is derived from an EMBL/GenBank/DDBJ whole genome shotgun (WGS) entry which is preliminary data.</text>
</comment>
<sequence>MSKILEIQGLKKSYASKNVLKDINLSIDSGKIVGLMGPNASGKSTLIKIVNGLLTPDSGSVLIDGLAPGTETKSFVSYLPERTYISDWMKVKDIVEYFEDFYEDFDVERAHNMLEDLDISLDSKIKNLSKGSKEKVQLILVMSRKAKLYILDEPIGGVDPAARSYVIKTILNNYPEDATLIIVTHLISEIEGICDEVAFLNNGEIVIHENTDDIRTEKGMSVDALFREVFKC</sequence>
<dbReference type="GO" id="GO:0016887">
    <property type="term" value="F:ATP hydrolysis activity"/>
    <property type="evidence" value="ECO:0007669"/>
    <property type="project" value="InterPro"/>
</dbReference>
<dbReference type="EMBL" id="JYGE01000003">
    <property type="protein sequence ID" value="PSJ31483.1"/>
    <property type="molecule type" value="Genomic_DNA"/>
</dbReference>
<evidence type="ECO:0000256" key="1">
    <source>
        <dbReference type="ARBA" id="ARBA00022741"/>
    </source>
</evidence>
<dbReference type="PROSITE" id="PS50893">
    <property type="entry name" value="ABC_TRANSPORTER_2"/>
    <property type="match status" value="1"/>
</dbReference>
<accession>A0A2P7Q0I3</accession>
<dbReference type="InterPro" id="IPR003593">
    <property type="entry name" value="AAA+_ATPase"/>
</dbReference>
<dbReference type="AlphaFoldDB" id="A0A2P7Q0I3"/>
<dbReference type="PANTHER" id="PTHR43158:SF1">
    <property type="entry name" value="ABC TRANSPORTER, ATP-BINDING PROTEIN"/>
    <property type="match status" value="1"/>
</dbReference>
<evidence type="ECO:0000259" key="3">
    <source>
        <dbReference type="PROSITE" id="PS50893"/>
    </source>
</evidence>
<protein>
    <submittedName>
        <fullName evidence="4">ABC transporter</fullName>
    </submittedName>
</protein>
<evidence type="ECO:0000313" key="4">
    <source>
        <dbReference type="EMBL" id="PSJ31483.1"/>
    </source>
</evidence>
<dbReference type="GO" id="GO:0005524">
    <property type="term" value="F:ATP binding"/>
    <property type="evidence" value="ECO:0007669"/>
    <property type="project" value="UniProtKB-KW"/>
</dbReference>
<dbReference type="Pfam" id="PF00005">
    <property type="entry name" value="ABC_tran"/>
    <property type="match status" value="1"/>
</dbReference>
<dbReference type="SMART" id="SM00382">
    <property type="entry name" value="AAA"/>
    <property type="match status" value="1"/>
</dbReference>